<comment type="similarity">
    <text evidence="2">Belongs to the diacylglycerol/lipid kinase family.</text>
</comment>
<keyword evidence="7" id="KW-0067">ATP-binding</keyword>
<evidence type="ECO:0000256" key="7">
    <source>
        <dbReference type="ARBA" id="ARBA00022840"/>
    </source>
</evidence>
<keyword evidence="4" id="KW-0808">Transferase</keyword>
<dbReference type="GO" id="GO:0008654">
    <property type="term" value="P:phospholipid biosynthetic process"/>
    <property type="evidence" value="ECO:0007669"/>
    <property type="project" value="UniProtKB-KW"/>
</dbReference>
<keyword evidence="10" id="KW-1208">Phospholipid metabolism</keyword>
<evidence type="ECO:0000256" key="4">
    <source>
        <dbReference type="ARBA" id="ARBA00022679"/>
    </source>
</evidence>
<name>A0A3B0CPJ4_9BACL</name>
<gene>
    <name evidence="12" type="ORF">D7M11_00245</name>
</gene>
<evidence type="ECO:0000256" key="2">
    <source>
        <dbReference type="ARBA" id="ARBA00005983"/>
    </source>
</evidence>
<feature type="domain" description="DAGKc" evidence="11">
    <location>
        <begin position="1"/>
        <end position="128"/>
    </location>
</feature>
<dbReference type="PROSITE" id="PS50146">
    <property type="entry name" value="DAGK"/>
    <property type="match status" value="1"/>
</dbReference>
<dbReference type="Pfam" id="PF00781">
    <property type="entry name" value="DAGK_cat"/>
    <property type="match status" value="1"/>
</dbReference>
<dbReference type="InterPro" id="IPR001206">
    <property type="entry name" value="Diacylglycerol_kinase_cat_dom"/>
</dbReference>
<accession>A0A3B0CPJ4</accession>
<dbReference type="SUPFAM" id="SSF111331">
    <property type="entry name" value="NAD kinase/diacylglycerol kinase-like"/>
    <property type="match status" value="1"/>
</dbReference>
<evidence type="ECO:0000256" key="6">
    <source>
        <dbReference type="ARBA" id="ARBA00022777"/>
    </source>
</evidence>
<keyword evidence="9" id="KW-0594">Phospholipid biosynthesis</keyword>
<proteinExistence type="inferred from homology"/>
<dbReference type="Pfam" id="PF19279">
    <property type="entry name" value="YegS_C"/>
    <property type="match status" value="1"/>
</dbReference>
<sequence length="295" mass="32375">MIWFVVNPMSGNGRGMRIWQQVERVLAERRIEYGCRLTERPGHARQIAVELAGGDQAAAIVAVGGDGTVHEVANGLIGTPVAIGFIPAGSGNDFARSLGIPAKWQEALERVLLLQRTRIDAGAVNGRIFAISSGIGFDGDVAYYTNRSWYKRWLNRFGLGSLSYVVTVLRLLITYKPSDIELDIDGNRSVHRGVWLIAIANMPYYGGGMKICPEARHNDGILHMCLVANIGRLELLRFFPRVYRGTHTTHPSVTMLAGSRIRIEASVPMTIHTDGEFGGSTPAHIVALPQQLYVL</sequence>
<keyword evidence="13" id="KW-1185">Reference proteome</keyword>
<dbReference type="PANTHER" id="PTHR12358:SF54">
    <property type="entry name" value="SPHINGOSINE KINASE RELATED PROTEIN"/>
    <property type="match status" value="1"/>
</dbReference>
<evidence type="ECO:0000256" key="8">
    <source>
        <dbReference type="ARBA" id="ARBA00023098"/>
    </source>
</evidence>
<dbReference type="AlphaFoldDB" id="A0A3B0CPJ4"/>
<dbReference type="InterPro" id="IPR050187">
    <property type="entry name" value="Lipid_Phosphate_FormReg"/>
</dbReference>
<dbReference type="Proteomes" id="UP000282311">
    <property type="component" value="Unassembled WGS sequence"/>
</dbReference>
<evidence type="ECO:0000256" key="10">
    <source>
        <dbReference type="ARBA" id="ARBA00023264"/>
    </source>
</evidence>
<comment type="cofactor">
    <cofactor evidence="1">
        <name>Mg(2+)</name>
        <dbReference type="ChEBI" id="CHEBI:18420"/>
    </cofactor>
</comment>
<dbReference type="PANTHER" id="PTHR12358">
    <property type="entry name" value="SPHINGOSINE KINASE"/>
    <property type="match status" value="1"/>
</dbReference>
<dbReference type="SMART" id="SM00046">
    <property type="entry name" value="DAGKc"/>
    <property type="match status" value="1"/>
</dbReference>
<evidence type="ECO:0000256" key="5">
    <source>
        <dbReference type="ARBA" id="ARBA00022741"/>
    </source>
</evidence>
<evidence type="ECO:0000313" key="13">
    <source>
        <dbReference type="Proteomes" id="UP000282311"/>
    </source>
</evidence>
<evidence type="ECO:0000313" key="12">
    <source>
        <dbReference type="EMBL" id="RKN86438.1"/>
    </source>
</evidence>
<dbReference type="RefSeq" id="WP_120745146.1">
    <property type="nucleotide sequence ID" value="NZ_RBAH01000001.1"/>
</dbReference>
<comment type="caution">
    <text evidence="12">The sequence shown here is derived from an EMBL/GenBank/DDBJ whole genome shotgun (WGS) entry which is preliminary data.</text>
</comment>
<organism evidence="12 13">
    <name type="scientific">Paenibacillus ginsengarvi</name>
    <dbReference type="NCBI Taxonomy" id="400777"/>
    <lineage>
        <taxon>Bacteria</taxon>
        <taxon>Bacillati</taxon>
        <taxon>Bacillota</taxon>
        <taxon>Bacilli</taxon>
        <taxon>Bacillales</taxon>
        <taxon>Paenibacillaceae</taxon>
        <taxon>Paenibacillus</taxon>
    </lineage>
</organism>
<evidence type="ECO:0000256" key="3">
    <source>
        <dbReference type="ARBA" id="ARBA00022516"/>
    </source>
</evidence>
<dbReference type="InterPro" id="IPR045540">
    <property type="entry name" value="YegS/DAGK_C"/>
</dbReference>
<keyword evidence="5" id="KW-0547">Nucleotide-binding</keyword>
<dbReference type="InterPro" id="IPR016064">
    <property type="entry name" value="NAD/diacylglycerol_kinase_sf"/>
</dbReference>
<dbReference type="GO" id="GO:0005524">
    <property type="term" value="F:ATP binding"/>
    <property type="evidence" value="ECO:0007669"/>
    <property type="project" value="UniProtKB-KW"/>
</dbReference>
<dbReference type="GO" id="GO:0016301">
    <property type="term" value="F:kinase activity"/>
    <property type="evidence" value="ECO:0007669"/>
    <property type="project" value="UniProtKB-KW"/>
</dbReference>
<dbReference type="OrthoDB" id="9786026at2"/>
<evidence type="ECO:0000256" key="1">
    <source>
        <dbReference type="ARBA" id="ARBA00001946"/>
    </source>
</evidence>
<protein>
    <submittedName>
        <fullName evidence="12">Diacylglycerol kinase family lipid kinase</fullName>
    </submittedName>
</protein>
<dbReference type="InterPro" id="IPR005218">
    <property type="entry name" value="Diacylglycerol/lipid_kinase"/>
</dbReference>
<evidence type="ECO:0000256" key="9">
    <source>
        <dbReference type="ARBA" id="ARBA00023209"/>
    </source>
</evidence>
<dbReference type="Gene3D" id="2.60.200.40">
    <property type="match status" value="1"/>
</dbReference>
<dbReference type="Gene3D" id="3.40.50.10330">
    <property type="entry name" value="Probable inorganic polyphosphate/atp-NAD kinase, domain 1"/>
    <property type="match status" value="1"/>
</dbReference>
<evidence type="ECO:0000259" key="11">
    <source>
        <dbReference type="PROSITE" id="PS50146"/>
    </source>
</evidence>
<dbReference type="NCBIfam" id="TIGR00147">
    <property type="entry name" value="YegS/Rv2252/BmrU family lipid kinase"/>
    <property type="match status" value="1"/>
</dbReference>
<dbReference type="EMBL" id="RBAH01000001">
    <property type="protein sequence ID" value="RKN86438.1"/>
    <property type="molecule type" value="Genomic_DNA"/>
</dbReference>
<keyword evidence="8" id="KW-0443">Lipid metabolism</keyword>
<reference evidence="12 13" key="1">
    <citation type="journal article" date="2007" name="Int. J. Syst. Evol. Microbiol.">
        <title>Paenibacillus ginsengarvi sp. nov., isolated from soil from ginseng cultivation.</title>
        <authorList>
            <person name="Yoon M.H."/>
            <person name="Ten L.N."/>
            <person name="Im W.T."/>
        </authorList>
    </citation>
    <scope>NUCLEOTIDE SEQUENCE [LARGE SCALE GENOMIC DNA]</scope>
    <source>
        <strain evidence="12 13">KCTC 13059</strain>
    </source>
</reference>
<dbReference type="InterPro" id="IPR017438">
    <property type="entry name" value="ATP-NAD_kinase_N"/>
</dbReference>
<keyword evidence="3" id="KW-0444">Lipid biosynthesis</keyword>
<keyword evidence="6 12" id="KW-0418">Kinase</keyword>